<reference evidence="1 2" key="1">
    <citation type="submission" date="2012-10" db="EMBL/GenBank/DDBJ databases">
        <title>Genome sequencing and analysis of entomopathogenic fungi Beauveria bassiana D1-5.</title>
        <authorList>
            <person name="Li Q."/>
            <person name="Wang L."/>
            <person name="Zhang Z."/>
            <person name="Wang Q."/>
            <person name="Ren J."/>
            <person name="Wang M."/>
            <person name="Xu W."/>
            <person name="Wang J."/>
            <person name="Lu Y."/>
            <person name="Du Q."/>
            <person name="Sun Z."/>
        </authorList>
    </citation>
    <scope>NUCLEOTIDE SEQUENCE [LARGE SCALE GENOMIC DNA]</scope>
    <source>
        <strain evidence="1 2">D1-5</strain>
    </source>
</reference>
<accession>A0A0A2V993</accession>
<dbReference type="HOGENOM" id="CLU_154718_0_0_1"/>
<name>A0A0A2V993_BEABA</name>
<dbReference type="EMBL" id="ANFO01001126">
    <property type="protein sequence ID" value="KGQ04073.1"/>
    <property type="molecule type" value="Genomic_DNA"/>
</dbReference>
<dbReference type="AlphaFoldDB" id="A0A0A2V993"/>
<organism evidence="1 2">
    <name type="scientific">Beauveria bassiana D1-5</name>
    <dbReference type="NCBI Taxonomy" id="1245745"/>
    <lineage>
        <taxon>Eukaryota</taxon>
        <taxon>Fungi</taxon>
        <taxon>Dikarya</taxon>
        <taxon>Ascomycota</taxon>
        <taxon>Pezizomycotina</taxon>
        <taxon>Sordariomycetes</taxon>
        <taxon>Hypocreomycetidae</taxon>
        <taxon>Hypocreales</taxon>
        <taxon>Cordycipitaceae</taxon>
        <taxon>Beauveria</taxon>
    </lineage>
</organism>
<gene>
    <name evidence="1" type="ORF">BBAD15_g10692</name>
</gene>
<dbReference type="STRING" id="1245745.A0A0A2V993"/>
<protein>
    <submittedName>
        <fullName evidence="1">Uncharacterized protein</fullName>
    </submittedName>
</protein>
<proteinExistence type="predicted"/>
<sequence length="117" mass="12680">MENANEKVGKSCLIGALVNISAPRSGDNVWVAKQVDLARDQPPTDGRGRREIDWAFGPIRISGYVDTDKWETGLTISVLGISIGPIHGDLKDGVVVKVDSFLAKGNINLYLKNGNEF</sequence>
<dbReference type="OrthoDB" id="3832365at2759"/>
<evidence type="ECO:0000313" key="2">
    <source>
        <dbReference type="Proteomes" id="UP000030106"/>
    </source>
</evidence>
<dbReference type="Proteomes" id="UP000030106">
    <property type="component" value="Unassembled WGS sequence"/>
</dbReference>
<comment type="caution">
    <text evidence="1">The sequence shown here is derived from an EMBL/GenBank/DDBJ whole genome shotgun (WGS) entry which is preliminary data.</text>
</comment>
<evidence type="ECO:0000313" key="1">
    <source>
        <dbReference type="EMBL" id="KGQ04073.1"/>
    </source>
</evidence>
<dbReference type="eggNOG" id="ENOG502RPDR">
    <property type="taxonomic scope" value="Eukaryota"/>
</dbReference>